<name>A0A1F8F371_9BACT</name>
<dbReference type="Proteomes" id="UP000176834">
    <property type="component" value="Unassembled WGS sequence"/>
</dbReference>
<sequence length="303" mass="34795">MSKRLEEIGSAIEKLEQLKHDPTFTEKMYAIEANFEFLNAIKTVPRYINWLLTKASKLDSAKLLELTDFPVPEWDIKMHKRLIEIERRDRPGLVKPIVDAVVDEFAKAGKDMIVADLGAGGMEVDRQVAIRSAKSSFAHKLTIVAFDKSATTREIARENLADISAEVEIVETGILTQTELESLRKKAIKKVLIIMATNDIFDLSTSFPEKYFDIVYHSLFKHHLDKREQEKFEGVILNVSKIAFEFDGYRSFFPHLLIQSAMAWSSPVFLNGTVFSMLRYKNKNDFSQNVKFFNNTAHYLHLK</sequence>
<evidence type="ECO:0000313" key="2">
    <source>
        <dbReference type="Proteomes" id="UP000176834"/>
    </source>
</evidence>
<protein>
    <recommendedName>
        <fullName evidence="3">Methyltransferase domain-containing protein</fullName>
    </recommendedName>
</protein>
<accession>A0A1F8F371</accession>
<organism evidence="1 2">
    <name type="scientific">Candidatus Yanofskybacteria bacterium RIFCSPHIGHO2_02_FULL_38_22b</name>
    <dbReference type="NCBI Taxonomy" id="1802673"/>
    <lineage>
        <taxon>Bacteria</taxon>
        <taxon>Candidatus Yanofskyibacteriota</taxon>
    </lineage>
</organism>
<dbReference type="AlphaFoldDB" id="A0A1F8F371"/>
<evidence type="ECO:0000313" key="1">
    <source>
        <dbReference type="EMBL" id="OGN06696.1"/>
    </source>
</evidence>
<evidence type="ECO:0008006" key="3">
    <source>
        <dbReference type="Google" id="ProtNLM"/>
    </source>
</evidence>
<dbReference type="EMBL" id="MGJN01000016">
    <property type="protein sequence ID" value="OGN06696.1"/>
    <property type="molecule type" value="Genomic_DNA"/>
</dbReference>
<dbReference type="Gene3D" id="3.40.50.150">
    <property type="entry name" value="Vaccinia Virus protein VP39"/>
    <property type="match status" value="1"/>
</dbReference>
<dbReference type="InterPro" id="IPR029063">
    <property type="entry name" value="SAM-dependent_MTases_sf"/>
</dbReference>
<gene>
    <name evidence="1" type="ORF">A3B86_04630</name>
</gene>
<reference evidence="1 2" key="1">
    <citation type="journal article" date="2016" name="Nat. Commun.">
        <title>Thousands of microbial genomes shed light on interconnected biogeochemical processes in an aquifer system.</title>
        <authorList>
            <person name="Anantharaman K."/>
            <person name="Brown C.T."/>
            <person name="Hug L.A."/>
            <person name="Sharon I."/>
            <person name="Castelle C.J."/>
            <person name="Probst A.J."/>
            <person name="Thomas B.C."/>
            <person name="Singh A."/>
            <person name="Wilkins M.J."/>
            <person name="Karaoz U."/>
            <person name="Brodie E.L."/>
            <person name="Williams K.H."/>
            <person name="Hubbard S.S."/>
            <person name="Banfield J.F."/>
        </authorList>
    </citation>
    <scope>NUCLEOTIDE SEQUENCE [LARGE SCALE GENOMIC DNA]</scope>
</reference>
<comment type="caution">
    <text evidence="1">The sequence shown here is derived from an EMBL/GenBank/DDBJ whole genome shotgun (WGS) entry which is preliminary data.</text>
</comment>
<proteinExistence type="predicted"/>
<dbReference type="SUPFAM" id="SSF53335">
    <property type="entry name" value="S-adenosyl-L-methionine-dependent methyltransferases"/>
    <property type="match status" value="1"/>
</dbReference>